<dbReference type="SUPFAM" id="SSF53706">
    <property type="entry name" value="Formate dehydrogenase/DMSO reductase, domains 1-3"/>
    <property type="match status" value="1"/>
</dbReference>
<dbReference type="Pfam" id="PF00384">
    <property type="entry name" value="Molybdopterin"/>
    <property type="match status" value="1"/>
</dbReference>
<evidence type="ECO:0000256" key="1">
    <source>
        <dbReference type="ARBA" id="ARBA00001942"/>
    </source>
</evidence>
<gene>
    <name evidence="9" type="ORF">QU481_17130</name>
</gene>
<dbReference type="InterPro" id="IPR006656">
    <property type="entry name" value="Mopterin_OxRdtase"/>
</dbReference>
<keyword evidence="3" id="KW-0500">Molybdenum</keyword>
<evidence type="ECO:0000259" key="6">
    <source>
        <dbReference type="Pfam" id="PF00384"/>
    </source>
</evidence>
<dbReference type="InterPro" id="IPR006657">
    <property type="entry name" value="MoPterin_dinucl-bd_dom"/>
</dbReference>
<evidence type="ECO:0000313" key="10">
    <source>
        <dbReference type="Proteomes" id="UP001168540"/>
    </source>
</evidence>
<dbReference type="Pfam" id="PF01568">
    <property type="entry name" value="Molydop_binding"/>
    <property type="match status" value="1"/>
</dbReference>
<keyword evidence="10" id="KW-1185">Reference proteome</keyword>
<comment type="caution">
    <text evidence="9">The sequence shown here is derived from an EMBL/GenBank/DDBJ whole genome shotgun (WGS) entry which is preliminary data.</text>
</comment>
<dbReference type="Proteomes" id="UP001168540">
    <property type="component" value="Unassembled WGS sequence"/>
</dbReference>
<dbReference type="InterPro" id="IPR050612">
    <property type="entry name" value="Prok_Mopterin_Oxidored"/>
</dbReference>
<protein>
    <submittedName>
        <fullName evidence="9">Molybdopterin-dependent oxidoreductase</fullName>
    </submittedName>
</protein>
<reference evidence="9" key="1">
    <citation type="submission" date="2023-06" db="EMBL/GenBank/DDBJ databases">
        <authorList>
            <person name="Zhang S."/>
        </authorList>
    </citation>
    <scope>NUCLEOTIDE SEQUENCE</scope>
    <source>
        <strain evidence="9">SG2303</strain>
    </source>
</reference>
<dbReference type="PANTHER" id="PTHR43742:SF10">
    <property type="entry name" value="TRIMETHYLAMINE-N-OXIDE REDUCTASE 2"/>
    <property type="match status" value="1"/>
</dbReference>
<evidence type="ECO:0000313" key="9">
    <source>
        <dbReference type="EMBL" id="MDN0076593.1"/>
    </source>
</evidence>
<evidence type="ECO:0000259" key="7">
    <source>
        <dbReference type="Pfam" id="PF01568"/>
    </source>
</evidence>
<dbReference type="SUPFAM" id="SSF50692">
    <property type="entry name" value="ADC-like"/>
    <property type="match status" value="1"/>
</dbReference>
<accession>A0ABT7XS20</accession>
<comment type="similarity">
    <text evidence="2">Belongs to the prokaryotic molybdopterin-containing oxidoreductase family.</text>
</comment>
<evidence type="ECO:0000256" key="4">
    <source>
        <dbReference type="ARBA" id="ARBA00022723"/>
    </source>
</evidence>
<name>A0ABT7XS20_9NEIS</name>
<feature type="domain" description="Pyrogallol hydroxytransferase large subunit-like N-terminal" evidence="8">
    <location>
        <begin position="146"/>
        <end position="200"/>
    </location>
</feature>
<dbReference type="PANTHER" id="PTHR43742">
    <property type="entry name" value="TRIMETHYLAMINE-N-OXIDE REDUCTASE"/>
    <property type="match status" value="1"/>
</dbReference>
<evidence type="ECO:0000256" key="3">
    <source>
        <dbReference type="ARBA" id="ARBA00022505"/>
    </source>
</evidence>
<evidence type="ECO:0000259" key="8">
    <source>
        <dbReference type="Pfam" id="PF21423"/>
    </source>
</evidence>
<feature type="domain" description="Molybdopterin oxidoreductase" evidence="6">
    <location>
        <begin position="206"/>
        <end position="713"/>
    </location>
</feature>
<dbReference type="RefSeq" id="WP_289831246.1">
    <property type="nucleotide sequence ID" value="NZ_JAUEDK010000037.1"/>
</dbReference>
<feature type="domain" description="Molybdopterin dinucleotide-binding" evidence="7">
    <location>
        <begin position="886"/>
        <end position="964"/>
    </location>
</feature>
<dbReference type="InterPro" id="IPR009010">
    <property type="entry name" value="Asp_de-COase-like_dom_sf"/>
</dbReference>
<proteinExistence type="inferred from homology"/>
<dbReference type="InterPro" id="IPR049032">
    <property type="entry name" value="AhtL-like_N"/>
</dbReference>
<organism evidence="9 10">
    <name type="scientific">Crenobacter oryzisoli</name>
    <dbReference type="NCBI Taxonomy" id="3056844"/>
    <lineage>
        <taxon>Bacteria</taxon>
        <taxon>Pseudomonadati</taxon>
        <taxon>Pseudomonadota</taxon>
        <taxon>Betaproteobacteria</taxon>
        <taxon>Neisseriales</taxon>
        <taxon>Neisseriaceae</taxon>
        <taxon>Crenobacter</taxon>
    </lineage>
</organism>
<dbReference type="Gene3D" id="2.40.40.20">
    <property type="match status" value="1"/>
</dbReference>
<dbReference type="Pfam" id="PF21423">
    <property type="entry name" value="AhtL-like_1st"/>
    <property type="match status" value="1"/>
</dbReference>
<dbReference type="Gene3D" id="2.20.25.340">
    <property type="match status" value="1"/>
</dbReference>
<dbReference type="Gene3D" id="3.40.228.10">
    <property type="entry name" value="Dimethylsulfoxide Reductase, domain 2"/>
    <property type="match status" value="1"/>
</dbReference>
<keyword evidence="4" id="KW-0479">Metal-binding</keyword>
<dbReference type="InterPro" id="IPR006655">
    <property type="entry name" value="Mopterin_OxRdtase_prok_CS"/>
</dbReference>
<keyword evidence="5" id="KW-0560">Oxidoreductase</keyword>
<dbReference type="Gene3D" id="3.40.50.740">
    <property type="match status" value="2"/>
</dbReference>
<dbReference type="PROSITE" id="PS00932">
    <property type="entry name" value="MOLYBDOPTERIN_PROK_3"/>
    <property type="match status" value="1"/>
</dbReference>
<evidence type="ECO:0000256" key="5">
    <source>
        <dbReference type="ARBA" id="ARBA00023002"/>
    </source>
</evidence>
<dbReference type="EMBL" id="JAUEDK010000037">
    <property type="protein sequence ID" value="MDN0076593.1"/>
    <property type="molecule type" value="Genomic_DNA"/>
</dbReference>
<comment type="cofactor">
    <cofactor evidence="1">
        <name>Mo-bis(molybdopterin guanine dinucleotide)</name>
        <dbReference type="ChEBI" id="CHEBI:60539"/>
    </cofactor>
</comment>
<evidence type="ECO:0000256" key="2">
    <source>
        <dbReference type="ARBA" id="ARBA00010312"/>
    </source>
</evidence>
<sequence>MKRALLKGILFGLSAAIRVTTARSPAFRKQLRERNLVAQIRLKDGSIGRHYCLRGGKVSSAAGLHPAPDVTIAFHDVATALDFMKPPVDQAKIVHAAKHFKVTVQGPDKLVVWFMQLLNRLQTATLQMGTPQRDGTVRYTTNTNGGPLFVYVKDGRIVRTTPIDLDRDDAASWTIHARGRSFTPRRAATISPHALALRSMVYSENRLLYPMKRVDFDPNGERNPQNRGKSGYVRISWDEALDIVSSEIKRMKREHGPGAVAIYHSSHHQWGNVGYYLSALQRFGNLIGYTRVHLNPDSWEGWYWGAQHHYGNSMRLGTPGGYGLVEDCLKECEQIVFWSSDPETTSGCYAGSEGTERRLWAKELGIEFIHIDPHYNPTAQLLGGRWIPLRPGSDSALAQAIMYVWVTEGLYDRDYVATKTTGFEEWRAYLLGESDGVAKTPEWQEAETGVPAKDVRALARLWASRKTYLAAGGAGQGLGGAGRNPTGTQWARSMILLMAMQGWGKPGVNFGNLQLSTPLDMTFYFPGYAEGGISGDLYWTASAISNYNRMPHVLSMNPVKQMIPRQKLADAIIEGRSTGYYWDGVSLEAQFVPFEYPLPGHSRVHMLYRYGASSFGTMANSQRMVEAYRHPSLEFVVNQSIWHEGETQFADVILPACTMLERYDIGEWSGAGAYGHHIQQQLNHRMIVMQHKCIEPLGESKSDYQIFLDILERLGLGAVFSEGCSELDWCKRVFDSSDLPRYVSWQAFLRKGYFVVPAPSEAQREPAYFRWFAEDRHKDAPEPLPLPSQYADTFGKGLQTPSGKIEFVSQTLQRACADNPERPALNRYIPSPEGPADGERFARYPLQLLSSHPRYSFHTYSDGKGSFINDLSAHRILKDGYYYWPLRISPQDAAVRGIAQHDLVRVFNERGAVLCAAEITPLIAPGVLKAFESSAVYDPIPDRHGGMIDRGGCVNLLTSPRPIVKGSSGMASSNCLVEIEKWRETAACPV</sequence>